<dbReference type="InterPro" id="IPR029045">
    <property type="entry name" value="ClpP/crotonase-like_dom_sf"/>
</dbReference>
<dbReference type="PANTHER" id="PTHR43802:SF1">
    <property type="entry name" value="IP11341P-RELATED"/>
    <property type="match status" value="1"/>
</dbReference>
<reference evidence="3" key="1">
    <citation type="journal article" date="2014" name="Front. Microbiol.">
        <title>High frequency of phylogenetically diverse reductive dehalogenase-homologous genes in deep subseafloor sedimentary metagenomes.</title>
        <authorList>
            <person name="Kawai M."/>
            <person name="Futagami T."/>
            <person name="Toyoda A."/>
            <person name="Takaki Y."/>
            <person name="Nishi S."/>
            <person name="Hori S."/>
            <person name="Arai W."/>
            <person name="Tsubouchi T."/>
            <person name="Morono Y."/>
            <person name="Uchiyama I."/>
            <person name="Ito T."/>
            <person name="Fujiyama A."/>
            <person name="Inagaki F."/>
            <person name="Takami H."/>
        </authorList>
    </citation>
    <scope>NUCLEOTIDE SEQUENCE</scope>
    <source>
        <strain evidence="3">Expedition CK06-06</strain>
    </source>
</reference>
<feature type="region of interest" description="Disordered" evidence="2">
    <location>
        <begin position="1"/>
        <end position="25"/>
    </location>
</feature>
<comment type="similarity">
    <text evidence="1">Belongs to the enoyl-CoA hydratase/isomerase family.</text>
</comment>
<dbReference type="Gene3D" id="3.90.226.10">
    <property type="entry name" value="2-enoyl-CoA Hydratase, Chain A, domain 1"/>
    <property type="match status" value="1"/>
</dbReference>
<evidence type="ECO:0000256" key="2">
    <source>
        <dbReference type="SAM" id="MobiDB-lite"/>
    </source>
</evidence>
<feature type="non-terminal residue" evidence="3">
    <location>
        <position position="1"/>
    </location>
</feature>
<dbReference type="EMBL" id="BARS01054379">
    <property type="protein sequence ID" value="GAG48256.1"/>
    <property type="molecule type" value="Genomic_DNA"/>
</dbReference>
<accession>X0ZIV5</accession>
<dbReference type="CDD" id="cd06558">
    <property type="entry name" value="crotonase-like"/>
    <property type="match status" value="1"/>
</dbReference>
<dbReference type="AlphaFoldDB" id="X0ZIV5"/>
<sequence length="198" mass="21443">CSGADLRDVGGLASRPGSHESGPMGFTRITDISKPTIAAVNGYCIAGGLELACWCDFRIAARNAQFGVLNRRWGVPLIDGGTQYLPRIVGLSNALYLIETGVLIDAEQALRMSLVQEIVPQGEALARALEVAQAVSSYPQTALRDDRRAALEGLALPLAEGIDLERRLHTASLRDPEMVDRLRRYIAGDRPRPLRPPS</sequence>
<evidence type="ECO:0000256" key="1">
    <source>
        <dbReference type="ARBA" id="ARBA00005254"/>
    </source>
</evidence>
<protein>
    <recommendedName>
        <fullName evidence="4">Enoyl-CoA hydratase</fullName>
    </recommendedName>
</protein>
<dbReference type="PANTHER" id="PTHR43802">
    <property type="entry name" value="ENOYL-COA HYDRATASE"/>
    <property type="match status" value="1"/>
</dbReference>
<dbReference type="SUPFAM" id="SSF52096">
    <property type="entry name" value="ClpP/crotonase"/>
    <property type="match status" value="1"/>
</dbReference>
<dbReference type="Pfam" id="PF00378">
    <property type="entry name" value="ECH_1"/>
    <property type="match status" value="1"/>
</dbReference>
<dbReference type="InterPro" id="IPR001753">
    <property type="entry name" value="Enoyl-CoA_hydra/iso"/>
</dbReference>
<name>X0ZIV5_9ZZZZ</name>
<evidence type="ECO:0000313" key="3">
    <source>
        <dbReference type="EMBL" id="GAG48256.1"/>
    </source>
</evidence>
<gene>
    <name evidence="3" type="ORF">S01H1_80513</name>
</gene>
<evidence type="ECO:0008006" key="4">
    <source>
        <dbReference type="Google" id="ProtNLM"/>
    </source>
</evidence>
<proteinExistence type="inferred from homology"/>
<comment type="caution">
    <text evidence="3">The sequence shown here is derived from an EMBL/GenBank/DDBJ whole genome shotgun (WGS) entry which is preliminary data.</text>
</comment>
<organism evidence="3">
    <name type="scientific">marine sediment metagenome</name>
    <dbReference type="NCBI Taxonomy" id="412755"/>
    <lineage>
        <taxon>unclassified sequences</taxon>
        <taxon>metagenomes</taxon>
        <taxon>ecological metagenomes</taxon>
    </lineage>
</organism>